<evidence type="ECO:0000256" key="4">
    <source>
        <dbReference type="ARBA" id="ARBA00022989"/>
    </source>
</evidence>
<protein>
    <recommendedName>
        <fullName evidence="8">Ancillary SecYEG translocon subunit</fullName>
    </recommendedName>
</protein>
<keyword evidence="4" id="KW-1133">Transmembrane helix</keyword>
<keyword evidence="5" id="KW-0472">Membrane</keyword>
<evidence type="ECO:0000256" key="5">
    <source>
        <dbReference type="ARBA" id="ARBA00023136"/>
    </source>
</evidence>
<feature type="domain" description="Ancillary SecYEG translocon subunit/Cell division coordinator CpoB TPR" evidence="9">
    <location>
        <begin position="16"/>
        <end position="213"/>
    </location>
</feature>
<comment type="subcellular location">
    <subcellularLocation>
        <location evidence="1">Cell membrane</location>
        <topology evidence="1">Single-pass type II membrane protein</topology>
    </subcellularLocation>
</comment>
<evidence type="ECO:0000259" key="9">
    <source>
        <dbReference type="Pfam" id="PF09976"/>
    </source>
</evidence>
<dbReference type="InterPro" id="IPR011990">
    <property type="entry name" value="TPR-like_helical_dom_sf"/>
</dbReference>
<comment type="similarity">
    <text evidence="7">Belongs to the YfgM family.</text>
</comment>
<sequence length="214" mass="22620">MAVYDLEEQEQISELKAWWAQYGKLITALAVAAAVASVGWQGWQWYQGKQAAEAGALYHGVEQAVGKGDSQKARELTGQLIGSYGGTAYAQMAALLSASAQFDRGDLENARAHLAWASTDGRDPALRDIARLRLASVLLQEGKLDEALKSLEAPAAAPLQARFADLRGDVLAAQGKPAEARSAYQAALDAVGNGGEGAATLREVVRVKLEALEG</sequence>
<gene>
    <name evidence="10" type="ORF">IFO67_00740</name>
</gene>
<proteinExistence type="inferred from homology"/>
<dbReference type="Proteomes" id="UP000603602">
    <property type="component" value="Unassembled WGS sequence"/>
</dbReference>
<comment type="caution">
    <text evidence="10">The sequence shown here is derived from an EMBL/GenBank/DDBJ whole genome shotgun (WGS) entry which is preliminary data.</text>
</comment>
<dbReference type="InterPro" id="IPR026039">
    <property type="entry name" value="YfgM"/>
</dbReference>
<dbReference type="EMBL" id="JACYTO010000001">
    <property type="protein sequence ID" value="MBD8501406.1"/>
    <property type="molecule type" value="Genomic_DNA"/>
</dbReference>
<accession>A0ABR9B4U6</accession>
<name>A0ABR9B4U6_9RHOO</name>
<evidence type="ECO:0000313" key="10">
    <source>
        <dbReference type="EMBL" id="MBD8501406.1"/>
    </source>
</evidence>
<dbReference type="PIRSF" id="PIRSF006170">
    <property type="entry name" value="YfgM"/>
    <property type="match status" value="1"/>
</dbReference>
<evidence type="ECO:0000256" key="8">
    <source>
        <dbReference type="ARBA" id="ARBA00024235"/>
    </source>
</evidence>
<keyword evidence="2" id="KW-1003">Cell membrane</keyword>
<dbReference type="PANTHER" id="PTHR38035:SF1">
    <property type="entry name" value="ANCILLARY SECYEG TRANSLOCON SUBUNIT"/>
    <property type="match status" value="1"/>
</dbReference>
<dbReference type="PANTHER" id="PTHR38035">
    <property type="entry name" value="UPF0070 PROTEIN YFGM"/>
    <property type="match status" value="1"/>
</dbReference>
<keyword evidence="11" id="KW-1185">Reference proteome</keyword>
<dbReference type="Pfam" id="PF09976">
    <property type="entry name" value="TPR_21"/>
    <property type="match status" value="1"/>
</dbReference>
<dbReference type="SUPFAM" id="SSF48452">
    <property type="entry name" value="TPR-like"/>
    <property type="match status" value="1"/>
</dbReference>
<organism evidence="10 11">
    <name type="scientific">Thauera sedimentorum</name>
    <dbReference type="NCBI Taxonomy" id="2767595"/>
    <lineage>
        <taxon>Bacteria</taxon>
        <taxon>Pseudomonadati</taxon>
        <taxon>Pseudomonadota</taxon>
        <taxon>Betaproteobacteria</taxon>
        <taxon>Rhodocyclales</taxon>
        <taxon>Zoogloeaceae</taxon>
        <taxon>Thauera</taxon>
    </lineage>
</organism>
<evidence type="ECO:0000313" key="11">
    <source>
        <dbReference type="Proteomes" id="UP000603602"/>
    </source>
</evidence>
<keyword evidence="6" id="KW-0143">Chaperone</keyword>
<reference evidence="11" key="1">
    <citation type="submission" date="2023-07" db="EMBL/GenBank/DDBJ databases">
        <title>Thauera sp. CAU 1555 isolated from sand of Yaerae Beach.</title>
        <authorList>
            <person name="Kim W."/>
        </authorList>
    </citation>
    <scope>NUCLEOTIDE SEQUENCE [LARGE SCALE GENOMIC DNA]</scope>
    <source>
        <strain evidence="11">CAU 1555</strain>
    </source>
</reference>
<dbReference type="RefSeq" id="WP_187716265.1">
    <property type="nucleotide sequence ID" value="NZ_JACTAH010000001.1"/>
</dbReference>
<evidence type="ECO:0000256" key="2">
    <source>
        <dbReference type="ARBA" id="ARBA00022475"/>
    </source>
</evidence>
<dbReference type="InterPro" id="IPR018704">
    <property type="entry name" value="SecYEG/CpoB_TPR"/>
</dbReference>
<keyword evidence="3" id="KW-0812">Transmembrane</keyword>
<evidence type="ECO:0000256" key="1">
    <source>
        <dbReference type="ARBA" id="ARBA00004401"/>
    </source>
</evidence>
<evidence type="ECO:0000256" key="3">
    <source>
        <dbReference type="ARBA" id="ARBA00022692"/>
    </source>
</evidence>
<evidence type="ECO:0000256" key="6">
    <source>
        <dbReference type="ARBA" id="ARBA00023186"/>
    </source>
</evidence>
<evidence type="ECO:0000256" key="7">
    <source>
        <dbReference type="ARBA" id="ARBA00024197"/>
    </source>
</evidence>
<dbReference type="Gene3D" id="1.25.40.10">
    <property type="entry name" value="Tetratricopeptide repeat domain"/>
    <property type="match status" value="1"/>
</dbReference>